<dbReference type="PANTHER" id="PTHR33116:SF66">
    <property type="entry name" value="REVERSE TRANSCRIPTASE ZINC-BINDING DOMAIN-CONTAINING PROTEIN"/>
    <property type="match status" value="1"/>
</dbReference>
<evidence type="ECO:0000313" key="2">
    <source>
        <dbReference type="Proteomes" id="UP001291623"/>
    </source>
</evidence>
<reference evidence="1" key="1">
    <citation type="submission" date="2023-12" db="EMBL/GenBank/DDBJ databases">
        <title>Genome assembly of Anisodus tanguticus.</title>
        <authorList>
            <person name="Wang Y.-J."/>
        </authorList>
    </citation>
    <scope>NUCLEOTIDE SEQUENCE</scope>
    <source>
        <strain evidence="1">KB-2021</strain>
        <tissue evidence="1">Leaf</tissue>
    </source>
</reference>
<accession>A0AAE1R0D6</accession>
<sequence>MFLCFDKFSYASCLKDNMGKTISTLGGVKQEVRDEILQFLSYSEGELPFKYLRIPLSTKKSLFTQWVSLIEKIISRITSWTSKKLNNHMLKEYN</sequence>
<dbReference type="PANTHER" id="PTHR33116">
    <property type="entry name" value="REVERSE TRANSCRIPTASE ZINC-BINDING DOMAIN-CONTAINING PROTEIN-RELATED-RELATED"/>
    <property type="match status" value="1"/>
</dbReference>
<organism evidence="1 2">
    <name type="scientific">Anisodus tanguticus</name>
    <dbReference type="NCBI Taxonomy" id="243964"/>
    <lineage>
        <taxon>Eukaryota</taxon>
        <taxon>Viridiplantae</taxon>
        <taxon>Streptophyta</taxon>
        <taxon>Embryophyta</taxon>
        <taxon>Tracheophyta</taxon>
        <taxon>Spermatophyta</taxon>
        <taxon>Magnoliopsida</taxon>
        <taxon>eudicotyledons</taxon>
        <taxon>Gunneridae</taxon>
        <taxon>Pentapetalae</taxon>
        <taxon>asterids</taxon>
        <taxon>lamiids</taxon>
        <taxon>Solanales</taxon>
        <taxon>Solanaceae</taxon>
        <taxon>Solanoideae</taxon>
        <taxon>Hyoscyameae</taxon>
        <taxon>Anisodus</taxon>
    </lineage>
</organism>
<keyword evidence="2" id="KW-1185">Reference proteome</keyword>
<dbReference type="EMBL" id="JAVYJV010000022">
    <property type="protein sequence ID" value="KAK4341357.1"/>
    <property type="molecule type" value="Genomic_DNA"/>
</dbReference>
<dbReference type="Proteomes" id="UP001291623">
    <property type="component" value="Unassembled WGS sequence"/>
</dbReference>
<dbReference type="AlphaFoldDB" id="A0AAE1R0D6"/>
<protein>
    <submittedName>
        <fullName evidence="1">Uncharacterized protein</fullName>
    </submittedName>
</protein>
<proteinExistence type="predicted"/>
<comment type="caution">
    <text evidence="1">The sequence shown here is derived from an EMBL/GenBank/DDBJ whole genome shotgun (WGS) entry which is preliminary data.</text>
</comment>
<evidence type="ECO:0000313" key="1">
    <source>
        <dbReference type="EMBL" id="KAK4341357.1"/>
    </source>
</evidence>
<gene>
    <name evidence="1" type="ORF">RND71_039858</name>
</gene>
<name>A0AAE1R0D6_9SOLA</name>